<reference evidence="2 3" key="1">
    <citation type="journal article" date="2024" name="Plant J.">
        <title>Genome sequences and population genomics reveal climatic adaptation and genomic divergence between two closely related sweetgum species.</title>
        <authorList>
            <person name="Xu W.Q."/>
            <person name="Ren C.Q."/>
            <person name="Zhang X.Y."/>
            <person name="Comes H.P."/>
            <person name="Liu X.H."/>
            <person name="Li Y.G."/>
            <person name="Kettle C.J."/>
            <person name="Jalonen R."/>
            <person name="Gaisberger H."/>
            <person name="Ma Y.Z."/>
            <person name="Qiu Y.X."/>
        </authorList>
    </citation>
    <scope>NUCLEOTIDE SEQUENCE [LARGE SCALE GENOMIC DNA]</scope>
    <source>
        <strain evidence="2">Hangzhou</strain>
    </source>
</reference>
<protein>
    <recommendedName>
        <fullName evidence="1">Rhamnogalacturonan lyase domain-containing protein</fullName>
    </recommendedName>
</protein>
<dbReference type="SUPFAM" id="SSF49785">
    <property type="entry name" value="Galactose-binding domain-like"/>
    <property type="match status" value="1"/>
</dbReference>
<gene>
    <name evidence="2" type="ORF">L1049_025002</name>
</gene>
<dbReference type="AlphaFoldDB" id="A0AAP0RVZ0"/>
<dbReference type="EMBL" id="JBBPBK010000005">
    <property type="protein sequence ID" value="KAK9285801.1"/>
    <property type="molecule type" value="Genomic_DNA"/>
</dbReference>
<dbReference type="InterPro" id="IPR029411">
    <property type="entry name" value="RG-lyase_III"/>
</dbReference>
<evidence type="ECO:0000313" key="3">
    <source>
        <dbReference type="Proteomes" id="UP001415857"/>
    </source>
</evidence>
<dbReference type="PANTHER" id="PTHR32018:SF6">
    <property type="entry name" value="RHAMNOGALACTURONAN ENDOLYASE"/>
    <property type="match status" value="1"/>
</dbReference>
<dbReference type="PANTHER" id="PTHR32018">
    <property type="entry name" value="RHAMNOGALACTURONATE LYASE FAMILY PROTEIN"/>
    <property type="match status" value="1"/>
</dbReference>
<dbReference type="CDD" id="cd10317">
    <property type="entry name" value="RGL4_C"/>
    <property type="match status" value="1"/>
</dbReference>
<keyword evidence="3" id="KW-1185">Reference proteome</keyword>
<accession>A0AAP0RVZ0</accession>
<dbReference type="Proteomes" id="UP001415857">
    <property type="component" value="Unassembled WGS sequence"/>
</dbReference>
<dbReference type="InterPro" id="IPR051850">
    <property type="entry name" value="Polysacch_Lyase_4"/>
</dbReference>
<evidence type="ECO:0000259" key="1">
    <source>
        <dbReference type="Pfam" id="PF14683"/>
    </source>
</evidence>
<feature type="domain" description="Rhamnogalacturonan lyase" evidence="1">
    <location>
        <begin position="25"/>
        <end position="213"/>
    </location>
</feature>
<name>A0AAP0RVZ0_LIQFO</name>
<sequence>MAKRNQGCEIKLGILVYEPPRVGPTLWEIGIPDRTAAEFYVPDANPMLLNRLYINRPDKFRQYGLWERYGELYPDQDLIYKAGVSDYRTDWFYAHVTRNTGNGKYEATTWKILFELQNVVKAGTYKLRLALAAASISELQVRFNDQHANPPHFTTGLIGKDNAIARHGIHGLYWLYHIDVPSSQLLTGSNTIFLTQSRTSGPFAGLMYDYIRFEGPPGKN</sequence>
<dbReference type="InterPro" id="IPR008979">
    <property type="entry name" value="Galactose-bd-like_sf"/>
</dbReference>
<proteinExistence type="predicted"/>
<organism evidence="2 3">
    <name type="scientific">Liquidambar formosana</name>
    <name type="common">Formosan gum</name>
    <dbReference type="NCBI Taxonomy" id="63359"/>
    <lineage>
        <taxon>Eukaryota</taxon>
        <taxon>Viridiplantae</taxon>
        <taxon>Streptophyta</taxon>
        <taxon>Embryophyta</taxon>
        <taxon>Tracheophyta</taxon>
        <taxon>Spermatophyta</taxon>
        <taxon>Magnoliopsida</taxon>
        <taxon>eudicotyledons</taxon>
        <taxon>Gunneridae</taxon>
        <taxon>Pentapetalae</taxon>
        <taxon>Saxifragales</taxon>
        <taxon>Altingiaceae</taxon>
        <taxon>Liquidambar</taxon>
    </lineage>
</organism>
<dbReference type="Gene3D" id="2.60.120.260">
    <property type="entry name" value="Galactose-binding domain-like"/>
    <property type="match status" value="1"/>
</dbReference>
<evidence type="ECO:0000313" key="2">
    <source>
        <dbReference type="EMBL" id="KAK9285801.1"/>
    </source>
</evidence>
<dbReference type="Pfam" id="PF14683">
    <property type="entry name" value="CBM-like"/>
    <property type="match status" value="1"/>
</dbReference>
<comment type="caution">
    <text evidence="2">The sequence shown here is derived from an EMBL/GenBank/DDBJ whole genome shotgun (WGS) entry which is preliminary data.</text>
</comment>